<dbReference type="RefSeq" id="XP_002113749.1">
    <property type="nucleotide sequence ID" value="XM_002113713.1"/>
</dbReference>
<dbReference type="GeneID" id="6754961"/>
<proteinExistence type="predicted"/>
<feature type="signal peptide" evidence="2">
    <location>
        <begin position="1"/>
        <end position="22"/>
    </location>
</feature>
<sequence>MQRLLACVFLLIICTVITVSNAEKSENVNQKDNLDQNLYRSFYTSDNRKISIYNDFTPPSNVFLFRRYLSSLGQWEMTLNNYNNGSDYKEESPDHILWKTFLDPQFMEKSKIGQKLIRAVKHFKGDKQGNDYHIYQAAAKLVTRSEIPKKSTDTPSRDDDVSAIFYLTGKWKKNDYGDIVFYDDNNEIVSAVHPLAFRMVMFDSSIEHLYKPPAIDRYDPLKTIHIKLTKSSEKLRNGIEYYKKKFEHRRNIRNTKLNDIAPVSANRVLNVEKHITQRYVGENGKKIYVLDNLFTPEELEGLRKLVEYKKYFYADMQDDGSDGVSWMAIFSVLDFANSNLWKIHQQVARHVGSRTTYFPYDVSCNLIRNNHRTKVHDDCSQAADQWTMVTYLNPNWTAQMGGETAYFEKNTDDSNYIAEVRPRYGRSVIFQSTIYHSARPPSNDFDGIRYTFSVKMAEDEAQARLNRLSEDFDFYNGNMEVLSTIRDTLRRKASNKVEKRMRDMVLGEDDESPNENKKEEEDDYPSDEIDSLEAEAIAKDEFEAMLKDYRSPHRRLTTSENPAILKFRKKLIKIIDQNRDNAAKMAKLQDIVDKKLSNSYQKRIELISQCLQ</sequence>
<dbReference type="HOGENOM" id="CLU_028072_0_0_1"/>
<gene>
    <name evidence="4" type="ORF">TRIADDRAFT_57489</name>
</gene>
<dbReference type="PANTHER" id="PTHR35169:SF1">
    <property type="entry name" value="PROLYL 4-HYDROXYLASE ALPHA SUBUNIT FE(2+) 2OG DIOXYGENASE DOMAIN-CONTAINING PROTEIN"/>
    <property type="match status" value="1"/>
</dbReference>
<dbReference type="InterPro" id="IPR044862">
    <property type="entry name" value="Pro_4_hyd_alph_FE2OG_OXY"/>
</dbReference>
<protein>
    <recommendedName>
        <fullName evidence="3">Prolyl 4-hydroxylase alpha subunit Fe(2+) 2OG dioxygenase domain-containing protein</fullName>
    </recommendedName>
</protein>
<evidence type="ECO:0000259" key="3">
    <source>
        <dbReference type="Pfam" id="PF13640"/>
    </source>
</evidence>
<dbReference type="Proteomes" id="UP000009022">
    <property type="component" value="Unassembled WGS sequence"/>
</dbReference>
<dbReference type="PhylomeDB" id="B3RZK5"/>
<reference evidence="4 5" key="1">
    <citation type="journal article" date="2008" name="Nature">
        <title>The Trichoplax genome and the nature of placozoans.</title>
        <authorList>
            <person name="Srivastava M."/>
            <person name="Begovic E."/>
            <person name="Chapman J."/>
            <person name="Putnam N.H."/>
            <person name="Hellsten U."/>
            <person name="Kawashima T."/>
            <person name="Kuo A."/>
            <person name="Mitros T."/>
            <person name="Salamov A."/>
            <person name="Carpenter M.L."/>
            <person name="Signorovitch A.Y."/>
            <person name="Moreno M.A."/>
            <person name="Kamm K."/>
            <person name="Grimwood J."/>
            <person name="Schmutz J."/>
            <person name="Shapiro H."/>
            <person name="Grigoriev I.V."/>
            <person name="Buss L.W."/>
            <person name="Schierwater B."/>
            <person name="Dellaporta S.L."/>
            <person name="Rokhsar D.S."/>
        </authorList>
    </citation>
    <scope>NUCLEOTIDE SEQUENCE [LARGE SCALE GENOMIC DNA]</scope>
    <source>
        <strain evidence="4 5">Grell-BS-1999</strain>
    </source>
</reference>
<dbReference type="Pfam" id="PF13640">
    <property type="entry name" value="2OG-FeII_Oxy_3"/>
    <property type="match status" value="1"/>
</dbReference>
<name>B3RZK5_TRIAD</name>
<dbReference type="EMBL" id="DS985246">
    <property type="protein sequence ID" value="EDV24223.1"/>
    <property type="molecule type" value="Genomic_DNA"/>
</dbReference>
<evidence type="ECO:0000256" key="2">
    <source>
        <dbReference type="SAM" id="SignalP"/>
    </source>
</evidence>
<dbReference type="OrthoDB" id="200726at2759"/>
<dbReference type="InParanoid" id="B3RZK5"/>
<keyword evidence="5" id="KW-1185">Reference proteome</keyword>
<dbReference type="KEGG" id="tad:TRIADDRAFT_57489"/>
<organism evidence="4 5">
    <name type="scientific">Trichoplax adhaerens</name>
    <name type="common">Trichoplax reptans</name>
    <dbReference type="NCBI Taxonomy" id="10228"/>
    <lineage>
        <taxon>Eukaryota</taxon>
        <taxon>Metazoa</taxon>
        <taxon>Placozoa</taxon>
        <taxon>Uniplacotomia</taxon>
        <taxon>Trichoplacea</taxon>
        <taxon>Trichoplacidae</taxon>
        <taxon>Trichoplax</taxon>
    </lineage>
</organism>
<keyword evidence="2" id="KW-0732">Signal</keyword>
<evidence type="ECO:0000313" key="4">
    <source>
        <dbReference type="EMBL" id="EDV24223.1"/>
    </source>
</evidence>
<feature type="domain" description="Prolyl 4-hydroxylase alpha subunit Fe(2+) 2OG dioxygenase" evidence="3">
    <location>
        <begin position="368"/>
        <end position="444"/>
    </location>
</feature>
<accession>B3RZK5</accession>
<dbReference type="Gene3D" id="2.60.120.620">
    <property type="entry name" value="q2cbj1_9rhob like domain"/>
    <property type="match status" value="2"/>
</dbReference>
<evidence type="ECO:0000256" key="1">
    <source>
        <dbReference type="SAM" id="MobiDB-lite"/>
    </source>
</evidence>
<feature type="region of interest" description="Disordered" evidence="1">
    <location>
        <begin position="500"/>
        <end position="527"/>
    </location>
</feature>
<dbReference type="CTD" id="6754961"/>
<dbReference type="AlphaFoldDB" id="B3RZK5"/>
<feature type="chain" id="PRO_5002798432" description="Prolyl 4-hydroxylase alpha subunit Fe(2+) 2OG dioxygenase domain-containing protein" evidence="2">
    <location>
        <begin position="23"/>
        <end position="612"/>
    </location>
</feature>
<dbReference type="PANTHER" id="PTHR35169">
    <property type="entry name" value="FE2OG DIOXYGENASE DOMAIN-CONTAINING PROTEIN"/>
    <property type="match status" value="1"/>
</dbReference>
<evidence type="ECO:0000313" key="5">
    <source>
        <dbReference type="Proteomes" id="UP000009022"/>
    </source>
</evidence>
<dbReference type="eggNOG" id="ENOG502R6SH">
    <property type="taxonomic scope" value="Eukaryota"/>
</dbReference>